<evidence type="ECO:0000256" key="3">
    <source>
        <dbReference type="ARBA" id="ARBA00003848"/>
    </source>
</evidence>
<dbReference type="InterPro" id="IPR029056">
    <property type="entry name" value="Ribokinase-like"/>
</dbReference>
<protein>
    <recommendedName>
        <fullName evidence="21">Bifunctional thiamine biosynthesis protein ThiDN</fullName>
        <ecNumber evidence="6">2.5.1.3</ecNumber>
        <ecNumber evidence="5">2.7.1.49</ecNumber>
        <ecNumber evidence="7">2.7.4.7</ecNumber>
    </recommendedName>
</protein>
<name>A0A9E7SNT9_THEAG</name>
<dbReference type="RefSeq" id="WP_253304686.1">
    <property type="nucleotide sequence ID" value="NZ_CP099582.1"/>
</dbReference>
<dbReference type="InterPro" id="IPR019293">
    <property type="entry name" value="ThiN"/>
</dbReference>
<evidence type="ECO:0000256" key="18">
    <source>
        <dbReference type="ARBA" id="ARBA00060674"/>
    </source>
</evidence>
<dbReference type="Proteomes" id="UP001055732">
    <property type="component" value="Chromosome"/>
</dbReference>
<evidence type="ECO:0000313" key="25">
    <source>
        <dbReference type="Proteomes" id="UP001055732"/>
    </source>
</evidence>
<dbReference type="PANTHER" id="PTHR20858:SF17">
    <property type="entry name" value="HYDROXYMETHYLPYRIMIDINE_PHOSPHOMETHYLPYRIMIDINE KINASE THI20-RELATED"/>
    <property type="match status" value="1"/>
</dbReference>
<dbReference type="GO" id="GO:0005829">
    <property type="term" value="C:cytosol"/>
    <property type="evidence" value="ECO:0007669"/>
    <property type="project" value="TreeGrafter"/>
</dbReference>
<dbReference type="InterPro" id="IPR036409">
    <property type="entry name" value="Aldolase_II/adducin_N_sf"/>
</dbReference>
<proteinExistence type="inferred from homology"/>
<evidence type="ECO:0000259" key="22">
    <source>
        <dbReference type="Pfam" id="PF08543"/>
    </source>
</evidence>
<evidence type="ECO:0000256" key="11">
    <source>
        <dbReference type="ARBA" id="ARBA00022840"/>
    </source>
</evidence>
<comment type="similarity">
    <text evidence="20">In the N-terminal section; belongs to the ThiD family.</text>
</comment>
<accession>A0A9E7SNT9</accession>
<dbReference type="PANTHER" id="PTHR20858">
    <property type="entry name" value="PHOSPHOMETHYLPYRIMIDINE KINASE"/>
    <property type="match status" value="1"/>
</dbReference>
<organism evidence="24 25">
    <name type="scientific">Thermococcus aggregans</name>
    <dbReference type="NCBI Taxonomy" id="110163"/>
    <lineage>
        <taxon>Archaea</taxon>
        <taxon>Methanobacteriati</taxon>
        <taxon>Methanobacteriota</taxon>
        <taxon>Thermococci</taxon>
        <taxon>Thermococcales</taxon>
        <taxon>Thermococcaceae</taxon>
        <taxon>Thermococcus</taxon>
    </lineage>
</organism>
<evidence type="ECO:0000256" key="2">
    <source>
        <dbReference type="ARBA" id="ARBA00000565"/>
    </source>
</evidence>
<evidence type="ECO:0000256" key="16">
    <source>
        <dbReference type="ARBA" id="ARBA00047883"/>
    </source>
</evidence>
<dbReference type="Pfam" id="PF08543">
    <property type="entry name" value="Phos_pyr_kin"/>
    <property type="match status" value="1"/>
</dbReference>
<evidence type="ECO:0000256" key="14">
    <source>
        <dbReference type="ARBA" id="ARBA00047334"/>
    </source>
</evidence>
<comment type="catalytic activity">
    <reaction evidence="1">
        <text>4-amino-5-hydroxymethyl-2-methylpyrimidine + ATP = 4-amino-2-methyl-5-(phosphooxymethyl)pyrimidine + ADP + H(+)</text>
        <dbReference type="Rhea" id="RHEA:23096"/>
        <dbReference type="ChEBI" id="CHEBI:15378"/>
        <dbReference type="ChEBI" id="CHEBI:16892"/>
        <dbReference type="ChEBI" id="CHEBI:30616"/>
        <dbReference type="ChEBI" id="CHEBI:58354"/>
        <dbReference type="ChEBI" id="CHEBI:456216"/>
        <dbReference type="EC" id="2.7.1.49"/>
    </reaction>
</comment>
<dbReference type="NCBIfam" id="NF006346">
    <property type="entry name" value="PRK08573.1"/>
    <property type="match status" value="1"/>
</dbReference>
<keyword evidence="8 24" id="KW-0808">Transferase</keyword>
<evidence type="ECO:0000256" key="19">
    <source>
        <dbReference type="ARBA" id="ARBA00060834"/>
    </source>
</evidence>
<dbReference type="NCBIfam" id="TIGR00097">
    <property type="entry name" value="HMP-P_kinase"/>
    <property type="match status" value="1"/>
</dbReference>
<comment type="similarity">
    <text evidence="19">In the C-terminal section; belongs to the ThiN family.</text>
</comment>
<keyword evidence="12" id="KW-0784">Thiamine biosynthesis</keyword>
<keyword evidence="13" id="KW-0511">Multifunctional enzyme</keyword>
<feature type="domain" description="Pyridoxamine kinase/Phosphomethylpyrimidine kinase" evidence="22">
    <location>
        <begin position="12"/>
        <end position="255"/>
    </location>
</feature>
<dbReference type="GO" id="GO:0008972">
    <property type="term" value="F:phosphomethylpyrimidine kinase activity"/>
    <property type="evidence" value="ECO:0007669"/>
    <property type="project" value="UniProtKB-EC"/>
</dbReference>
<evidence type="ECO:0000256" key="10">
    <source>
        <dbReference type="ARBA" id="ARBA00022777"/>
    </source>
</evidence>
<evidence type="ECO:0000256" key="9">
    <source>
        <dbReference type="ARBA" id="ARBA00022741"/>
    </source>
</evidence>
<dbReference type="GO" id="GO:0009228">
    <property type="term" value="P:thiamine biosynthetic process"/>
    <property type="evidence" value="ECO:0007669"/>
    <property type="project" value="UniProtKB-KW"/>
</dbReference>
<reference evidence="24" key="2">
    <citation type="submission" date="2022-06" db="EMBL/GenBank/DDBJ databases">
        <authorList>
            <person name="Park Y.-J."/>
        </authorList>
    </citation>
    <scope>NUCLEOTIDE SEQUENCE</scope>
    <source>
        <strain evidence="24">TY</strain>
    </source>
</reference>
<evidence type="ECO:0000256" key="6">
    <source>
        <dbReference type="ARBA" id="ARBA00012830"/>
    </source>
</evidence>
<evidence type="ECO:0000259" key="23">
    <source>
        <dbReference type="Pfam" id="PF10120"/>
    </source>
</evidence>
<keyword evidence="10 24" id="KW-0418">Kinase</keyword>
<comment type="catalytic activity">
    <reaction evidence="14">
        <text>4-methyl-5-(2-phosphooxyethyl)-thiazole + 4-amino-2-methyl-5-(diphosphooxymethyl)pyrimidine + H(+) = thiamine phosphate + diphosphate</text>
        <dbReference type="Rhea" id="RHEA:22328"/>
        <dbReference type="ChEBI" id="CHEBI:15378"/>
        <dbReference type="ChEBI" id="CHEBI:33019"/>
        <dbReference type="ChEBI" id="CHEBI:37575"/>
        <dbReference type="ChEBI" id="CHEBI:57841"/>
        <dbReference type="ChEBI" id="CHEBI:58296"/>
        <dbReference type="EC" id="2.5.1.3"/>
    </reaction>
</comment>
<evidence type="ECO:0000256" key="4">
    <source>
        <dbReference type="ARBA" id="ARBA00005165"/>
    </source>
</evidence>
<comment type="function">
    <text evidence="3">Catalyzes the phosphorylation of hydroxymethylpyrimidine phosphate (HMP-P) to HMP-PP, and of HMP to HMP-P.</text>
</comment>
<reference evidence="24" key="1">
    <citation type="journal article" date="1998" name="Int. J. Syst. Bacteriol. 48 Pt">
        <title>Thermococcus guaymasensis sp. nov. and Thermococcus aggregans sp. nov., two novel thermophilic archaea isolated from the Guaymas Basin hydrothermal vent site.</title>
        <authorList>
            <person name="Canganella F."/>
            <person name="Jones W.J."/>
            <person name="Gambacorta A."/>
            <person name="Antranikian G."/>
        </authorList>
    </citation>
    <scope>NUCLEOTIDE SEQUENCE</scope>
    <source>
        <strain evidence="24">TY</strain>
    </source>
</reference>
<dbReference type="CDD" id="cd01169">
    <property type="entry name" value="HMPP_kinase"/>
    <property type="match status" value="1"/>
</dbReference>
<keyword evidence="25" id="KW-1185">Reference proteome</keyword>
<sequence>MIRKALTIAGSDSGGGAGIEADLKTFSAFGVHGLVAITSVTAQNTQEVRAIYDVTPEVVAKQIEAVVEDIGVDAAKTGMLSNAEIIKAVAKTVKKYDFPLVVDPVMIAKSGAPLLREDAMDALIEKIIPLAKVVTPNRPEAEKLSGIKIESLEDAKKAAKIIVEELGAEGAIVKGGHLGLSEAVDVLYFNGEFKEYRAPFVQGCTHGTGCSFSAAITANLAKGKKLEEAVRIAKKFITMGIYYGAKIGHGHCPVNQNAWIEIPAEKWRVYESLSKAVKELLTLENLPKYVPEVGMNFVYALPKLYAKDKDDVAGVKGRIVKFGNTVKPVGGIEFGASDHLARAILTFMEFFPEVRSALNLKYSEELIKKASSLGLKVSFYDRREEPEEIKAKEGGTIPWGIKTAIERLNDRPDVIYHLGDRGKEPMILIFGESPEVTLKKLKMLIG</sequence>
<keyword evidence="9" id="KW-0547">Nucleotide-binding</keyword>
<evidence type="ECO:0000256" key="8">
    <source>
        <dbReference type="ARBA" id="ARBA00022679"/>
    </source>
</evidence>
<evidence type="ECO:0000313" key="24">
    <source>
        <dbReference type="EMBL" id="USS40734.1"/>
    </source>
</evidence>
<gene>
    <name evidence="24" type="ORF">NF865_00395</name>
</gene>
<dbReference type="EC" id="2.7.1.49" evidence="5"/>
<comment type="pathway">
    <text evidence="4">Cofactor biosynthesis; thiamine diphosphate biosynthesis; thiamine phosphate from 4-amino-2-methyl-5-diphosphomethylpyrimidine and 4-methyl-5-(2-phosphoethyl)-thiazole: step 1/1.</text>
</comment>
<dbReference type="Gene3D" id="3.40.1190.20">
    <property type="match status" value="1"/>
</dbReference>
<dbReference type="SUPFAM" id="SSF53613">
    <property type="entry name" value="Ribokinase-like"/>
    <property type="match status" value="1"/>
</dbReference>
<dbReference type="GO" id="GO:0005524">
    <property type="term" value="F:ATP binding"/>
    <property type="evidence" value="ECO:0007669"/>
    <property type="project" value="UniProtKB-KW"/>
</dbReference>
<dbReference type="EC" id="2.5.1.3" evidence="6"/>
<feature type="domain" description="Thiamine-phosphate synthase ThiN" evidence="23">
    <location>
        <begin position="273"/>
        <end position="442"/>
    </location>
</feature>
<dbReference type="GO" id="GO:0004789">
    <property type="term" value="F:thiamine-phosphate diphosphorylase activity"/>
    <property type="evidence" value="ECO:0007669"/>
    <property type="project" value="UniProtKB-EC"/>
</dbReference>
<dbReference type="InterPro" id="IPR004399">
    <property type="entry name" value="HMP/HMP-P_kinase_dom"/>
</dbReference>
<dbReference type="GO" id="GO:0008902">
    <property type="term" value="F:hydroxymethylpyrimidine kinase activity"/>
    <property type="evidence" value="ECO:0007669"/>
    <property type="project" value="UniProtKB-EC"/>
</dbReference>
<dbReference type="KEGG" id="tagg:NF865_00395"/>
<evidence type="ECO:0000256" key="5">
    <source>
        <dbReference type="ARBA" id="ARBA00012135"/>
    </source>
</evidence>
<evidence type="ECO:0000256" key="17">
    <source>
        <dbReference type="ARBA" id="ARBA00059241"/>
    </source>
</evidence>
<dbReference type="AlphaFoldDB" id="A0A9E7SNT9"/>
<evidence type="ECO:0000256" key="12">
    <source>
        <dbReference type="ARBA" id="ARBA00022977"/>
    </source>
</evidence>
<evidence type="ECO:0000256" key="20">
    <source>
        <dbReference type="ARBA" id="ARBA00060992"/>
    </source>
</evidence>
<evidence type="ECO:0000256" key="1">
    <source>
        <dbReference type="ARBA" id="ARBA00000151"/>
    </source>
</evidence>
<dbReference type="Gene3D" id="3.40.225.10">
    <property type="entry name" value="Class II aldolase/adducin N-terminal domain"/>
    <property type="match status" value="1"/>
</dbReference>
<comment type="catalytic activity">
    <reaction evidence="2">
        <text>4-amino-2-methyl-5-(phosphooxymethyl)pyrimidine + ATP = 4-amino-2-methyl-5-(diphosphooxymethyl)pyrimidine + ADP</text>
        <dbReference type="Rhea" id="RHEA:19893"/>
        <dbReference type="ChEBI" id="CHEBI:30616"/>
        <dbReference type="ChEBI" id="CHEBI:57841"/>
        <dbReference type="ChEBI" id="CHEBI:58354"/>
        <dbReference type="ChEBI" id="CHEBI:456216"/>
        <dbReference type="EC" id="2.7.4.7"/>
    </reaction>
</comment>
<keyword evidence="11" id="KW-0067">ATP-binding</keyword>
<comment type="function">
    <text evidence="17">Condenses 4-methyl-5-(beta-hydroxyethyl)thiazole monophosphate (THZ-P) and 4-amino-5-hydroxymethyl pyrimidine pyrophosphate (HMP-PP) to form thiamine monophosphate (TMP).</text>
</comment>
<dbReference type="FunFam" id="3.40.1190.20:FF:000003">
    <property type="entry name" value="Phosphomethylpyrimidine kinase ThiD"/>
    <property type="match status" value="1"/>
</dbReference>
<dbReference type="InterPro" id="IPR013749">
    <property type="entry name" value="PM/HMP-P_kinase-1"/>
</dbReference>
<dbReference type="Pfam" id="PF10120">
    <property type="entry name" value="ThiN"/>
    <property type="match status" value="1"/>
</dbReference>
<evidence type="ECO:0000256" key="21">
    <source>
        <dbReference type="ARBA" id="ARBA00067160"/>
    </source>
</evidence>
<comment type="pathway">
    <text evidence="18">Cofactor biosynthesis; thiamine diphosphate biosynthesis; 4-amino-2-methyl-5-diphosphomethylpyrimidine from 5-amino-1-(5-phospho-D-ribosyl)imidazole.</text>
</comment>
<dbReference type="SUPFAM" id="SSF53639">
    <property type="entry name" value="AraD/HMP-PK domain-like"/>
    <property type="match status" value="1"/>
</dbReference>
<evidence type="ECO:0000256" key="13">
    <source>
        <dbReference type="ARBA" id="ARBA00023268"/>
    </source>
</evidence>
<dbReference type="EMBL" id="CP099582">
    <property type="protein sequence ID" value="USS40734.1"/>
    <property type="molecule type" value="Genomic_DNA"/>
</dbReference>
<evidence type="ECO:0000256" key="7">
    <source>
        <dbReference type="ARBA" id="ARBA00012963"/>
    </source>
</evidence>
<dbReference type="EC" id="2.7.4.7" evidence="7"/>
<dbReference type="FunFam" id="3.40.225.10:FF:000015">
    <property type="entry name" value="Phosphomethylpyrimidine kinase (Hmp-phosphate kinase)"/>
    <property type="match status" value="1"/>
</dbReference>
<evidence type="ECO:0000256" key="15">
    <source>
        <dbReference type="ARBA" id="ARBA00047851"/>
    </source>
</evidence>
<comment type="catalytic activity">
    <reaction evidence="16">
        <text>2-[(2R,5Z)-2-carboxy-4-methylthiazol-5(2H)-ylidene]ethyl phosphate + 4-amino-2-methyl-5-(diphosphooxymethyl)pyrimidine + 2 H(+) = thiamine phosphate + CO2 + diphosphate</text>
        <dbReference type="Rhea" id="RHEA:47844"/>
        <dbReference type="ChEBI" id="CHEBI:15378"/>
        <dbReference type="ChEBI" id="CHEBI:16526"/>
        <dbReference type="ChEBI" id="CHEBI:33019"/>
        <dbReference type="ChEBI" id="CHEBI:37575"/>
        <dbReference type="ChEBI" id="CHEBI:57841"/>
        <dbReference type="ChEBI" id="CHEBI:62899"/>
        <dbReference type="EC" id="2.5.1.3"/>
    </reaction>
</comment>
<comment type="catalytic activity">
    <reaction evidence="15">
        <text>2-(2-carboxy-4-methylthiazol-5-yl)ethyl phosphate + 4-amino-2-methyl-5-(diphosphooxymethyl)pyrimidine + 2 H(+) = thiamine phosphate + CO2 + diphosphate</text>
        <dbReference type="Rhea" id="RHEA:47848"/>
        <dbReference type="ChEBI" id="CHEBI:15378"/>
        <dbReference type="ChEBI" id="CHEBI:16526"/>
        <dbReference type="ChEBI" id="CHEBI:33019"/>
        <dbReference type="ChEBI" id="CHEBI:37575"/>
        <dbReference type="ChEBI" id="CHEBI:57841"/>
        <dbReference type="ChEBI" id="CHEBI:62890"/>
        <dbReference type="EC" id="2.5.1.3"/>
    </reaction>
</comment>